<feature type="chain" id="PRO_5025629665" evidence="8">
    <location>
        <begin position="24"/>
        <end position="579"/>
    </location>
</feature>
<dbReference type="Pfam" id="PF03734">
    <property type="entry name" value="YkuD"/>
    <property type="match status" value="1"/>
</dbReference>
<dbReference type="GO" id="GO:0004180">
    <property type="term" value="F:carboxypeptidase activity"/>
    <property type="evidence" value="ECO:0007669"/>
    <property type="project" value="UniProtKB-ARBA"/>
</dbReference>
<dbReference type="AlphaFoldDB" id="A0A6B3LPU0"/>
<dbReference type="PROSITE" id="PS52029">
    <property type="entry name" value="LD_TPASE"/>
    <property type="match status" value="1"/>
</dbReference>
<dbReference type="SUPFAM" id="SSF141523">
    <property type="entry name" value="L,D-transpeptidase catalytic domain-like"/>
    <property type="match status" value="1"/>
</dbReference>
<dbReference type="RefSeq" id="WP_163915807.1">
    <property type="nucleotide sequence ID" value="NZ_JAAGWD010000006.1"/>
</dbReference>
<dbReference type="InterPro" id="IPR036366">
    <property type="entry name" value="PGBDSf"/>
</dbReference>
<dbReference type="InterPro" id="IPR036365">
    <property type="entry name" value="PGBD-like_sf"/>
</dbReference>
<evidence type="ECO:0000256" key="2">
    <source>
        <dbReference type="ARBA" id="ARBA00005992"/>
    </source>
</evidence>
<accession>A0A6B3LPU0</accession>
<feature type="domain" description="L,D-TPase catalytic" evidence="9">
    <location>
        <begin position="337"/>
        <end position="526"/>
    </location>
</feature>
<evidence type="ECO:0000256" key="6">
    <source>
        <dbReference type="ARBA" id="ARBA00023316"/>
    </source>
</evidence>
<dbReference type="SUPFAM" id="SSF47090">
    <property type="entry name" value="PGBD-like"/>
    <property type="match status" value="1"/>
</dbReference>
<name>A0A6B3LPU0_9BACT</name>
<dbReference type="Gene3D" id="2.40.440.10">
    <property type="entry name" value="L,D-transpeptidase catalytic domain-like"/>
    <property type="match status" value="1"/>
</dbReference>
<dbReference type="Pfam" id="PF01471">
    <property type="entry name" value="PG_binding_1"/>
    <property type="match status" value="1"/>
</dbReference>
<feature type="active site" description="Nucleophile" evidence="7">
    <location>
        <position position="500"/>
    </location>
</feature>
<keyword evidence="3" id="KW-0808">Transferase</keyword>
<dbReference type="InterPro" id="IPR045380">
    <property type="entry name" value="LD_TPept_scaffold_dom"/>
</dbReference>
<dbReference type="InterPro" id="IPR002477">
    <property type="entry name" value="Peptidoglycan-bd-like"/>
</dbReference>
<dbReference type="InterPro" id="IPR038063">
    <property type="entry name" value="Transpep_catalytic_dom"/>
</dbReference>
<comment type="caution">
    <text evidence="10">The sequence shown here is derived from an EMBL/GenBank/DDBJ whole genome shotgun (WGS) entry which is preliminary data.</text>
</comment>
<dbReference type="InterPro" id="IPR005490">
    <property type="entry name" value="LD_TPept_cat_dom"/>
</dbReference>
<evidence type="ECO:0000256" key="8">
    <source>
        <dbReference type="SAM" id="SignalP"/>
    </source>
</evidence>
<comment type="similarity">
    <text evidence="2">Belongs to the YkuD family.</text>
</comment>
<dbReference type="GO" id="GO:0071555">
    <property type="term" value="P:cell wall organization"/>
    <property type="evidence" value="ECO:0007669"/>
    <property type="project" value="UniProtKB-UniRule"/>
</dbReference>
<keyword evidence="4 7" id="KW-0133">Cell shape</keyword>
<dbReference type="GO" id="GO:0009252">
    <property type="term" value="P:peptidoglycan biosynthetic process"/>
    <property type="evidence" value="ECO:0007669"/>
    <property type="project" value="UniProtKB-UniPathway"/>
</dbReference>
<feature type="active site" description="Proton donor/acceptor" evidence="7">
    <location>
        <position position="481"/>
    </location>
</feature>
<dbReference type="Proteomes" id="UP000474777">
    <property type="component" value="Unassembled WGS sequence"/>
</dbReference>
<dbReference type="UniPathway" id="UPA00219"/>
<comment type="pathway">
    <text evidence="1 7">Cell wall biogenesis; peptidoglycan biosynthesis.</text>
</comment>
<dbReference type="Gene3D" id="1.10.101.10">
    <property type="entry name" value="PGBD-like superfamily/PGBD"/>
    <property type="match status" value="1"/>
</dbReference>
<evidence type="ECO:0000256" key="5">
    <source>
        <dbReference type="ARBA" id="ARBA00022984"/>
    </source>
</evidence>
<dbReference type="PANTHER" id="PTHR41533">
    <property type="entry name" value="L,D-TRANSPEPTIDASE HI_1667-RELATED"/>
    <property type="match status" value="1"/>
</dbReference>
<evidence type="ECO:0000256" key="7">
    <source>
        <dbReference type="PROSITE-ProRule" id="PRU01373"/>
    </source>
</evidence>
<protein>
    <submittedName>
        <fullName evidence="10">L,D-transpeptidase family protein</fullName>
    </submittedName>
</protein>
<sequence>MNPCIYKRTILSLAALFMLLAFTGCNKNKKDDGDKKIGDILGISALPQTTTDSLFIRNYISDKAAFKQHADLMYLFYGDRDYELAWFRDNKIVPEAEKFLTTIDDSKREGLDPKKYQIVDLKNMIKRYDDMRGRDSARLKLQEEIDVALTASYFNYASDFYRGRVNPAEVGSIDWNVKRNKIKLNKALQTILQERESTYPYYEFEALHKGYTDLRDVLQRYRKLQDAGGWHKIELANKKMLQKGDTGQVVIQLRKRLNPEQPLNLKDAKMRVFDDGLVAQVKKFQLLHGLDQDGKVGGNTLRMMNVSVDDRIQQIMMNMERWRWIPKRLVPKSLDQKYIWVNIPEYKLYIYEDPDNDPEAEREYKKVYEMRVIVGKELNSTPIFSDKMEYVVLAPYWNVPNSIVEGEIKPAMLRDPGYLDRNNMEIVTKERNPKPISASDIDWASVTQKNFQYMVRQRPGAKNSLGDVKFLFPNEYNVYLHDTPADALFSQTERGFSHGCVRLEKPLDLAKYVLKDMPEWTDQRINETIAGGEETWITLPKKIQVYLVYFTSWVDDEGNVHFRDDIYGHDKKLANEFFG</sequence>
<dbReference type="PROSITE" id="PS51257">
    <property type="entry name" value="PROKAR_LIPOPROTEIN"/>
    <property type="match status" value="1"/>
</dbReference>
<dbReference type="Pfam" id="PF20142">
    <property type="entry name" value="Scaffold"/>
    <property type="match status" value="1"/>
</dbReference>
<evidence type="ECO:0000256" key="4">
    <source>
        <dbReference type="ARBA" id="ARBA00022960"/>
    </source>
</evidence>
<dbReference type="EMBL" id="JAAGWD010000006">
    <property type="protein sequence ID" value="NEM98922.1"/>
    <property type="molecule type" value="Genomic_DNA"/>
</dbReference>
<organism evidence="10 11">
    <name type="scientific">Pontibacter burrus</name>
    <dbReference type="NCBI Taxonomy" id="2704466"/>
    <lineage>
        <taxon>Bacteria</taxon>
        <taxon>Pseudomonadati</taxon>
        <taxon>Bacteroidota</taxon>
        <taxon>Cytophagia</taxon>
        <taxon>Cytophagales</taxon>
        <taxon>Hymenobacteraceae</taxon>
        <taxon>Pontibacter</taxon>
    </lineage>
</organism>
<feature type="signal peptide" evidence="8">
    <location>
        <begin position="1"/>
        <end position="23"/>
    </location>
</feature>
<dbReference type="InterPro" id="IPR052905">
    <property type="entry name" value="LD-transpeptidase_YkuD-like"/>
</dbReference>
<keyword evidence="11" id="KW-1185">Reference proteome</keyword>
<keyword evidence="6 7" id="KW-0961">Cell wall biogenesis/degradation</keyword>
<evidence type="ECO:0000256" key="1">
    <source>
        <dbReference type="ARBA" id="ARBA00004752"/>
    </source>
</evidence>
<proteinExistence type="inferred from homology"/>
<dbReference type="PANTHER" id="PTHR41533:SF2">
    <property type="entry name" value="BLR7131 PROTEIN"/>
    <property type="match status" value="1"/>
</dbReference>
<gene>
    <name evidence="10" type="ORF">GXP69_14560</name>
</gene>
<keyword evidence="8" id="KW-0732">Signal</keyword>
<dbReference type="CDD" id="cd16913">
    <property type="entry name" value="YkuD_like"/>
    <property type="match status" value="1"/>
</dbReference>
<reference evidence="10 11" key="1">
    <citation type="submission" date="2020-02" db="EMBL/GenBank/DDBJ databases">
        <authorList>
            <person name="Kim M.K."/>
        </authorList>
    </citation>
    <scope>NUCLEOTIDE SEQUENCE [LARGE SCALE GENOMIC DNA]</scope>
    <source>
        <strain evidence="10 11">BT327</strain>
    </source>
</reference>
<evidence type="ECO:0000256" key="3">
    <source>
        <dbReference type="ARBA" id="ARBA00022679"/>
    </source>
</evidence>
<keyword evidence="5 7" id="KW-0573">Peptidoglycan synthesis</keyword>
<dbReference type="GO" id="GO:0008360">
    <property type="term" value="P:regulation of cell shape"/>
    <property type="evidence" value="ECO:0007669"/>
    <property type="project" value="UniProtKB-UniRule"/>
</dbReference>
<evidence type="ECO:0000259" key="9">
    <source>
        <dbReference type="PROSITE" id="PS52029"/>
    </source>
</evidence>
<evidence type="ECO:0000313" key="11">
    <source>
        <dbReference type="Proteomes" id="UP000474777"/>
    </source>
</evidence>
<dbReference type="GO" id="GO:0016740">
    <property type="term" value="F:transferase activity"/>
    <property type="evidence" value="ECO:0007669"/>
    <property type="project" value="UniProtKB-KW"/>
</dbReference>
<evidence type="ECO:0000313" key="10">
    <source>
        <dbReference type="EMBL" id="NEM98922.1"/>
    </source>
</evidence>